<keyword evidence="5" id="KW-1185">Reference proteome</keyword>
<evidence type="ECO:0000313" key="4">
    <source>
        <dbReference type="EMBL" id="OIW29264.1"/>
    </source>
</evidence>
<dbReference type="PANTHER" id="PTHR43639">
    <property type="entry name" value="OXIDOREDUCTASE, SHORT-CHAIN DEHYDROGENASE/REDUCTASE FAMILY (AFU_ORTHOLOGUE AFUA_5G02870)"/>
    <property type="match status" value="1"/>
</dbReference>
<dbReference type="EMBL" id="KV875098">
    <property type="protein sequence ID" value="OIW29264.1"/>
    <property type="molecule type" value="Genomic_DNA"/>
</dbReference>
<evidence type="ECO:0000256" key="2">
    <source>
        <dbReference type="ARBA" id="ARBA00022857"/>
    </source>
</evidence>
<dbReference type="STRING" id="1408157.A0A1J7JHN8"/>
<dbReference type="Proteomes" id="UP000182658">
    <property type="component" value="Unassembled WGS sequence"/>
</dbReference>
<dbReference type="InterPro" id="IPR002347">
    <property type="entry name" value="SDR_fam"/>
</dbReference>
<dbReference type="SUPFAM" id="SSF51735">
    <property type="entry name" value="NAD(P)-binding Rossmann-fold domains"/>
    <property type="match status" value="1"/>
</dbReference>
<proteinExistence type="inferred from homology"/>
<sequence>MSPDTLSLEGKVAVVTGSGREKGIGAGIAATLARNGARVAINYVSDSTAPRAAEVVKAIEGQGGSVVAIQADISTPEGAAKLVHETLKAFKTEHIDILVNNAATGFPGPALKASKESIEKTFAVNVYGPLFLIQHVVPVMQRGGRIINIGSIGSKLGTPEASIHMASKAAMDTLTFAMAKELGIGHGITINTVAPGPVPTESLPPQVEGAIHSALVPLTRAENRVGSVEDIADVVLLLASEKSRWLTGQFISASGGITGA</sequence>
<evidence type="ECO:0000313" key="5">
    <source>
        <dbReference type="Proteomes" id="UP000182658"/>
    </source>
</evidence>
<dbReference type="PANTHER" id="PTHR43639:SF1">
    <property type="entry name" value="SHORT-CHAIN DEHYDROGENASE_REDUCTASE FAMILY PROTEIN"/>
    <property type="match status" value="1"/>
</dbReference>
<dbReference type="InterPro" id="IPR036291">
    <property type="entry name" value="NAD(P)-bd_dom_sf"/>
</dbReference>
<name>A0A1J7JHN8_9PEZI</name>
<accession>A0A1J7JHN8</accession>
<organism evidence="4 5">
    <name type="scientific">Coniochaeta ligniaria NRRL 30616</name>
    <dbReference type="NCBI Taxonomy" id="1408157"/>
    <lineage>
        <taxon>Eukaryota</taxon>
        <taxon>Fungi</taxon>
        <taxon>Dikarya</taxon>
        <taxon>Ascomycota</taxon>
        <taxon>Pezizomycotina</taxon>
        <taxon>Sordariomycetes</taxon>
        <taxon>Sordariomycetidae</taxon>
        <taxon>Coniochaetales</taxon>
        <taxon>Coniochaetaceae</taxon>
        <taxon>Coniochaeta</taxon>
    </lineage>
</organism>
<gene>
    <name evidence="4" type="ORF">CONLIGDRAFT_655185</name>
</gene>
<dbReference type="GO" id="GO:0016491">
    <property type="term" value="F:oxidoreductase activity"/>
    <property type="evidence" value="ECO:0007669"/>
    <property type="project" value="UniProtKB-KW"/>
</dbReference>
<reference evidence="4 5" key="1">
    <citation type="submission" date="2016-10" db="EMBL/GenBank/DDBJ databases">
        <title>Draft genome sequence of Coniochaeta ligniaria NRRL30616, a lignocellulolytic fungus for bioabatement of inhibitors in plant biomass hydrolysates.</title>
        <authorList>
            <consortium name="DOE Joint Genome Institute"/>
            <person name="Jimenez D.J."/>
            <person name="Hector R.E."/>
            <person name="Riley R."/>
            <person name="Sun H."/>
            <person name="Grigoriev I.V."/>
            <person name="Van Elsas J.D."/>
            <person name="Nichols N.N."/>
        </authorList>
    </citation>
    <scope>NUCLEOTIDE SEQUENCE [LARGE SCALE GENOMIC DNA]</scope>
    <source>
        <strain evidence="4 5">NRRL 30616</strain>
    </source>
</reference>
<dbReference type="Pfam" id="PF13561">
    <property type="entry name" value="adh_short_C2"/>
    <property type="match status" value="1"/>
</dbReference>
<dbReference type="Gene3D" id="3.40.50.720">
    <property type="entry name" value="NAD(P)-binding Rossmann-like Domain"/>
    <property type="match status" value="1"/>
</dbReference>
<keyword evidence="2" id="KW-0521">NADP</keyword>
<dbReference type="PRINTS" id="PR00080">
    <property type="entry name" value="SDRFAMILY"/>
</dbReference>
<dbReference type="PRINTS" id="PR00081">
    <property type="entry name" value="GDHRDH"/>
</dbReference>
<dbReference type="AlphaFoldDB" id="A0A1J7JHN8"/>
<dbReference type="OrthoDB" id="47007at2759"/>
<protein>
    <submittedName>
        <fullName evidence="4">Short chain type dehydrogenase</fullName>
    </submittedName>
</protein>
<dbReference type="InParanoid" id="A0A1J7JHN8"/>
<evidence type="ECO:0000256" key="3">
    <source>
        <dbReference type="ARBA" id="ARBA00023002"/>
    </source>
</evidence>
<keyword evidence="3" id="KW-0560">Oxidoreductase</keyword>
<comment type="similarity">
    <text evidence="1">Belongs to the short-chain dehydrogenases/reductases (SDR) family.</text>
</comment>
<evidence type="ECO:0000256" key="1">
    <source>
        <dbReference type="ARBA" id="ARBA00006484"/>
    </source>
</evidence>
<dbReference type="FunFam" id="3.40.50.720:FF:000084">
    <property type="entry name" value="Short-chain dehydrogenase reductase"/>
    <property type="match status" value="1"/>
</dbReference>